<dbReference type="Proteomes" id="UP000717328">
    <property type="component" value="Unassembled WGS sequence"/>
</dbReference>
<dbReference type="PANTHER" id="PTHR10957">
    <property type="entry name" value="RAP1 GTPASE-GDP DISSOCIATION STIMULATOR 1"/>
    <property type="match status" value="1"/>
</dbReference>
<dbReference type="InterPro" id="IPR016024">
    <property type="entry name" value="ARM-type_fold"/>
</dbReference>
<evidence type="ECO:0000313" key="2">
    <source>
        <dbReference type="EMBL" id="KAG5654519.1"/>
    </source>
</evidence>
<dbReference type="InterPro" id="IPR011989">
    <property type="entry name" value="ARM-like"/>
</dbReference>
<reference evidence="2" key="1">
    <citation type="submission" date="2021-02" db="EMBL/GenBank/DDBJ databases">
        <authorList>
            <person name="Nieuwenhuis M."/>
            <person name="Van De Peppel L.J.J."/>
        </authorList>
    </citation>
    <scope>NUCLEOTIDE SEQUENCE</scope>
    <source>
        <strain evidence="2">D49</strain>
    </source>
</reference>
<dbReference type="SUPFAM" id="SSF48371">
    <property type="entry name" value="ARM repeat"/>
    <property type="match status" value="1"/>
</dbReference>
<dbReference type="OrthoDB" id="26149at2759"/>
<name>A0A9P7GPP4_9AGAR</name>
<dbReference type="GO" id="GO:0005085">
    <property type="term" value="F:guanyl-nucleotide exchange factor activity"/>
    <property type="evidence" value="ECO:0007669"/>
    <property type="project" value="InterPro"/>
</dbReference>
<accession>A0A9P7GPP4</accession>
<keyword evidence="3" id="KW-1185">Reference proteome</keyword>
<organism evidence="2 3">
    <name type="scientific">Sphagnurus paluster</name>
    <dbReference type="NCBI Taxonomy" id="117069"/>
    <lineage>
        <taxon>Eukaryota</taxon>
        <taxon>Fungi</taxon>
        <taxon>Dikarya</taxon>
        <taxon>Basidiomycota</taxon>
        <taxon>Agaricomycotina</taxon>
        <taxon>Agaricomycetes</taxon>
        <taxon>Agaricomycetidae</taxon>
        <taxon>Agaricales</taxon>
        <taxon>Tricholomatineae</taxon>
        <taxon>Lyophyllaceae</taxon>
        <taxon>Sphagnurus</taxon>
    </lineage>
</organism>
<dbReference type="Gene3D" id="1.25.10.10">
    <property type="entry name" value="Leucine-rich Repeat Variant"/>
    <property type="match status" value="1"/>
</dbReference>
<feature type="region of interest" description="Disordered" evidence="1">
    <location>
        <begin position="645"/>
        <end position="673"/>
    </location>
</feature>
<dbReference type="EMBL" id="JABCKI010000006">
    <property type="protein sequence ID" value="KAG5654519.1"/>
    <property type="molecule type" value="Genomic_DNA"/>
</dbReference>
<proteinExistence type="predicted"/>
<protein>
    <submittedName>
        <fullName evidence="2">Uncharacterized protein</fullName>
    </submittedName>
</protein>
<evidence type="ECO:0000256" key="1">
    <source>
        <dbReference type="SAM" id="MobiDB-lite"/>
    </source>
</evidence>
<reference evidence="2" key="2">
    <citation type="submission" date="2021-10" db="EMBL/GenBank/DDBJ databases">
        <title>Phylogenomics reveals ancestral predisposition of the termite-cultivated fungus Termitomyces towards a domesticated lifestyle.</title>
        <authorList>
            <person name="Auxier B."/>
            <person name="Grum-Grzhimaylo A."/>
            <person name="Cardenas M.E."/>
            <person name="Lodge J.D."/>
            <person name="Laessoe T."/>
            <person name="Pedersen O."/>
            <person name="Smith M.E."/>
            <person name="Kuyper T.W."/>
            <person name="Franco-Molano E.A."/>
            <person name="Baroni T.J."/>
            <person name="Aanen D.K."/>
        </authorList>
    </citation>
    <scope>NUCLEOTIDE SEQUENCE</scope>
    <source>
        <strain evidence="2">D49</strain>
    </source>
</reference>
<comment type="caution">
    <text evidence="2">The sequence shown here is derived from an EMBL/GenBank/DDBJ whole genome shotgun (WGS) entry which is preliminary data.</text>
</comment>
<gene>
    <name evidence="2" type="ORF">H0H81_001160</name>
</gene>
<dbReference type="AlphaFoldDB" id="A0A9P7GPP4"/>
<sequence length="757" mass="82850">MACAPEMAPAIDIHSIIGATSLPTTLTSLFTLAHGSGVPDDKYALVVFELLRVAANICMDHDENRGRLLEAGFPQAIVSLLEGYAESTPPPPYKEPLNLSIAHLKIVRTSIGAILNASIGYDPIKFRLISLEAPLTILKLSTAIYPTGIWYHLPTNTEDLDAVSENVWNMRCGLSSWAWRVISELKDIKDETLQIFTPDFLPLLVSPLQAFLPVSAQNSWPPFDPESELVRELIDSDYEDLEESCMLIESLSLDVEDIRLSLARGLNFPAEHGGLPCLSIILDFIEHGAYPKSWNSPIFDDLERKRKEKAFDICKAALVKAVVEVAGEEKNVDVLWDDSEPDKPGGIFVYRMVDWLKRYVNDMQTKPSNPVPQHQRIFDREDMAICASLALGNLARREEISLAFVSPPYSLAPVLASTYLLGPSTDIKVKHGVLALLKHLAQAPPQSHIIHSSLGKAGVIRTIAASGVWDEKTDAMAEVIQFSAIGVVKQMCIANAITIVDHTYALILPSSRSPTSPTGLSQILALVKRSDAVRIKSEGSRVLVNVIKSLWANGLPSNSTEDPQALVSTGVMNKEDLLEKQRRRAAAVRTVLTPECASTLANLVGRSGRYPLLINEGVIALSLISTRKEGGLLVLEALTASLGLDRPSSPADPVSPPTTASDIGSPTAPRPPHLNVPRHALDMLIFTLKNTDNPVNYPIEVRVNVCSLLVQLTRNTTGDELEKLKTTVRPALKSLLLASEREEILIKAVQRVWDAWS</sequence>
<evidence type="ECO:0000313" key="3">
    <source>
        <dbReference type="Proteomes" id="UP000717328"/>
    </source>
</evidence>
<dbReference type="InterPro" id="IPR040144">
    <property type="entry name" value="RAP1GDS1"/>
</dbReference>